<keyword evidence="3" id="KW-1185">Reference proteome</keyword>
<evidence type="ECO:0000313" key="2">
    <source>
        <dbReference type="EMBL" id="GFH18936.1"/>
    </source>
</evidence>
<dbReference type="Proteomes" id="UP000485058">
    <property type="component" value="Unassembled WGS sequence"/>
</dbReference>
<feature type="compositionally biased region" description="Low complexity" evidence="1">
    <location>
        <begin position="245"/>
        <end position="255"/>
    </location>
</feature>
<organism evidence="2 3">
    <name type="scientific">Haematococcus lacustris</name>
    <name type="common">Green alga</name>
    <name type="synonym">Haematococcus pluvialis</name>
    <dbReference type="NCBI Taxonomy" id="44745"/>
    <lineage>
        <taxon>Eukaryota</taxon>
        <taxon>Viridiplantae</taxon>
        <taxon>Chlorophyta</taxon>
        <taxon>core chlorophytes</taxon>
        <taxon>Chlorophyceae</taxon>
        <taxon>CS clade</taxon>
        <taxon>Chlamydomonadales</taxon>
        <taxon>Haematococcaceae</taxon>
        <taxon>Haematococcus</taxon>
    </lineage>
</organism>
<name>A0A699ZIL9_HAELA</name>
<feature type="region of interest" description="Disordered" evidence="1">
    <location>
        <begin position="223"/>
        <end position="255"/>
    </location>
</feature>
<evidence type="ECO:0000256" key="1">
    <source>
        <dbReference type="SAM" id="MobiDB-lite"/>
    </source>
</evidence>
<sequence length="255" mass="27998">MLRSSQMLMAYMHPSSMGDSSIKPEFLANIFDDVPEFAAMVPSPPPLPLDFHINSLPAPNRMLFNFGQFNQKMPHALAPGVAARELSDREVLDLAEQHVVYDHTDDGELMQMLFGMADEVPTMATIHLHTWHNVDNEQEEGLAGGVGQVAGEVQEQAEGSSGPEGLGSQLGKGKGKGKAAKAKPAPQPGRWLDRDCNAALNMQRIEESRWRPLELCYWPDRGALPAKGKEYPGLGYKRLLDKPPKAQQQHPAAAQ</sequence>
<feature type="compositionally biased region" description="Gly residues" evidence="1">
    <location>
        <begin position="162"/>
        <end position="172"/>
    </location>
</feature>
<dbReference type="EMBL" id="BLLF01001382">
    <property type="protein sequence ID" value="GFH18936.1"/>
    <property type="molecule type" value="Genomic_DNA"/>
</dbReference>
<proteinExistence type="predicted"/>
<reference evidence="2 3" key="1">
    <citation type="submission" date="2020-02" db="EMBL/GenBank/DDBJ databases">
        <title>Draft genome sequence of Haematococcus lacustris strain NIES-144.</title>
        <authorList>
            <person name="Morimoto D."/>
            <person name="Nakagawa S."/>
            <person name="Yoshida T."/>
            <person name="Sawayama S."/>
        </authorList>
    </citation>
    <scope>NUCLEOTIDE SEQUENCE [LARGE SCALE GENOMIC DNA]</scope>
    <source>
        <strain evidence="2 3">NIES-144</strain>
    </source>
</reference>
<dbReference type="AlphaFoldDB" id="A0A699ZIL9"/>
<comment type="caution">
    <text evidence="2">The sequence shown here is derived from an EMBL/GenBank/DDBJ whole genome shotgun (WGS) entry which is preliminary data.</text>
</comment>
<feature type="region of interest" description="Disordered" evidence="1">
    <location>
        <begin position="154"/>
        <end position="194"/>
    </location>
</feature>
<gene>
    <name evidence="2" type="ORF">HaLaN_15814</name>
</gene>
<accession>A0A699ZIL9</accession>
<protein>
    <submittedName>
        <fullName evidence="2">Uncharacterized protein</fullName>
    </submittedName>
</protein>
<evidence type="ECO:0000313" key="3">
    <source>
        <dbReference type="Proteomes" id="UP000485058"/>
    </source>
</evidence>